<dbReference type="OrthoDB" id="10030726at2759"/>
<accession>A0A183T1U6</accession>
<dbReference type="InterPro" id="IPR012337">
    <property type="entry name" value="RNaseH-like_sf"/>
</dbReference>
<reference evidence="3" key="1">
    <citation type="submission" date="2016-06" db="UniProtKB">
        <authorList>
            <consortium name="WormBaseParasite"/>
        </authorList>
    </citation>
    <scope>IDENTIFICATION</scope>
</reference>
<dbReference type="Proteomes" id="UP000275846">
    <property type="component" value="Unassembled WGS sequence"/>
</dbReference>
<dbReference type="GO" id="GO:0003676">
    <property type="term" value="F:nucleic acid binding"/>
    <property type="evidence" value="ECO:0007669"/>
    <property type="project" value="InterPro"/>
</dbReference>
<evidence type="ECO:0000313" key="3">
    <source>
        <dbReference type="WBParaSite" id="SSLN_0001084901-mRNA-1"/>
    </source>
</evidence>
<sequence>MDGVSYCSACQVCAQIKSPSLTPRELLHPIVNHRLAELSSLVHIRNTRIIPYHPEGNALVEQTKQRTLFVFVERASSDNWDDNLPHCLLAYRTALHDPTGFSPALLKLGHELHLQLIFLVRCFPLRKIIWGNTAGRLINVCSGDSSNLMALHTLADRLKGTLQGPAEPSPLNCLKSS</sequence>
<evidence type="ECO:0000313" key="2">
    <source>
        <dbReference type="Proteomes" id="UP000275846"/>
    </source>
</evidence>
<dbReference type="EMBL" id="UYSU01035883">
    <property type="protein sequence ID" value="VDL96828.1"/>
    <property type="molecule type" value="Genomic_DNA"/>
</dbReference>
<gene>
    <name evidence="1" type="ORF">SSLN_LOCUS10443</name>
</gene>
<reference evidence="1 2" key="2">
    <citation type="submission" date="2018-11" db="EMBL/GenBank/DDBJ databases">
        <authorList>
            <consortium name="Pathogen Informatics"/>
        </authorList>
    </citation>
    <scope>NUCLEOTIDE SEQUENCE [LARGE SCALE GENOMIC DNA]</scope>
    <source>
        <strain evidence="1 2">NST_G2</strain>
    </source>
</reference>
<keyword evidence="2" id="KW-1185">Reference proteome</keyword>
<dbReference type="WBParaSite" id="SSLN_0001084901-mRNA-1">
    <property type="protein sequence ID" value="SSLN_0001084901-mRNA-1"/>
    <property type="gene ID" value="SSLN_0001084901"/>
</dbReference>
<dbReference type="AlphaFoldDB" id="A0A183T1U6"/>
<dbReference type="InterPro" id="IPR036397">
    <property type="entry name" value="RNaseH_sf"/>
</dbReference>
<proteinExistence type="predicted"/>
<name>A0A183T1U6_SCHSO</name>
<dbReference type="Gene3D" id="3.30.420.10">
    <property type="entry name" value="Ribonuclease H-like superfamily/Ribonuclease H"/>
    <property type="match status" value="1"/>
</dbReference>
<evidence type="ECO:0000313" key="1">
    <source>
        <dbReference type="EMBL" id="VDL96828.1"/>
    </source>
</evidence>
<protein>
    <submittedName>
        <fullName evidence="3">Integrase_SAM-like_N domain-containing protein</fullName>
    </submittedName>
</protein>
<dbReference type="STRING" id="70667.A0A183T1U6"/>
<dbReference type="SUPFAM" id="SSF53098">
    <property type="entry name" value="Ribonuclease H-like"/>
    <property type="match status" value="1"/>
</dbReference>
<organism evidence="3">
    <name type="scientific">Schistocephalus solidus</name>
    <name type="common">Tapeworm</name>
    <dbReference type="NCBI Taxonomy" id="70667"/>
    <lineage>
        <taxon>Eukaryota</taxon>
        <taxon>Metazoa</taxon>
        <taxon>Spiralia</taxon>
        <taxon>Lophotrochozoa</taxon>
        <taxon>Platyhelminthes</taxon>
        <taxon>Cestoda</taxon>
        <taxon>Eucestoda</taxon>
        <taxon>Diphyllobothriidea</taxon>
        <taxon>Diphyllobothriidae</taxon>
        <taxon>Schistocephalus</taxon>
    </lineage>
</organism>